<dbReference type="PANTHER" id="PTHR33741">
    <property type="entry name" value="TRANSMEMBRANE PROTEIN DDB_G0269096-RELATED"/>
    <property type="match status" value="1"/>
</dbReference>
<dbReference type="AlphaFoldDB" id="A0A1W9I1S0"/>
<dbReference type="Proteomes" id="UP000192872">
    <property type="component" value="Unassembled WGS sequence"/>
</dbReference>
<proteinExistence type="predicted"/>
<feature type="transmembrane region" description="Helical" evidence="1">
    <location>
        <begin position="94"/>
        <end position="111"/>
    </location>
</feature>
<comment type="caution">
    <text evidence="3">The sequence shown here is derived from an EMBL/GenBank/DDBJ whole genome shotgun (WGS) entry which is preliminary data.</text>
</comment>
<evidence type="ECO:0000313" key="4">
    <source>
        <dbReference type="Proteomes" id="UP000192872"/>
    </source>
</evidence>
<feature type="domain" description="HPP transmembrane region" evidence="2">
    <location>
        <begin position="17"/>
        <end position="150"/>
    </location>
</feature>
<keyword evidence="1" id="KW-0472">Membrane</keyword>
<dbReference type="EMBL" id="LWDL01000007">
    <property type="protein sequence ID" value="OQW53706.1"/>
    <property type="molecule type" value="Genomic_DNA"/>
</dbReference>
<keyword evidence="1" id="KW-0812">Transmembrane</keyword>
<protein>
    <recommendedName>
        <fullName evidence="2">HPP transmembrane region domain-containing protein</fullName>
    </recommendedName>
</protein>
<sequence>MSEKDSGARNWALSAPRMAYRALATGIAVIVMEILAALVALPLPLVPFVTSIVLTVSAPDTQAARPYPVIAGHMLSTLAGFIVLWSLGPGELENGLAVALAVLAMLLLKALHPPAALDAFVVTSHGVGSEWAIMPILIGAVMLAVYGRATYWIERRLFD</sequence>
<dbReference type="STRING" id="1827387.A4S15_14590"/>
<dbReference type="Pfam" id="PF04982">
    <property type="entry name" value="TM_HPP"/>
    <property type="match status" value="1"/>
</dbReference>
<dbReference type="InterPro" id="IPR007065">
    <property type="entry name" value="HPP"/>
</dbReference>
<feature type="transmembrane region" description="Helical" evidence="1">
    <location>
        <begin position="131"/>
        <end position="153"/>
    </location>
</feature>
<name>A0A1W9I1S0_9HYPH</name>
<evidence type="ECO:0000313" key="3">
    <source>
        <dbReference type="EMBL" id="OQW53706.1"/>
    </source>
</evidence>
<accession>A0A1W9I1S0</accession>
<evidence type="ECO:0000256" key="1">
    <source>
        <dbReference type="SAM" id="Phobius"/>
    </source>
</evidence>
<gene>
    <name evidence="3" type="ORF">A4S15_14590</name>
</gene>
<keyword evidence="1" id="KW-1133">Transmembrane helix</keyword>
<feature type="transmembrane region" description="Helical" evidence="1">
    <location>
        <begin position="20"/>
        <end position="46"/>
    </location>
</feature>
<reference evidence="3 4" key="1">
    <citation type="journal article" date="2017" name="Water Res.">
        <title>Comammox in drinking water systems.</title>
        <authorList>
            <person name="Wang Y."/>
            <person name="Ma L."/>
            <person name="Mao Y."/>
            <person name="Jiang X."/>
            <person name="Xia Y."/>
            <person name="Yu K."/>
            <person name="Li B."/>
            <person name="Zhang T."/>
        </authorList>
    </citation>
    <scope>NUCLEOTIDE SEQUENCE [LARGE SCALE GENOMIC DNA]</scope>
    <source>
        <strain evidence="3">SG_bin8</strain>
    </source>
</reference>
<dbReference type="InterPro" id="IPR058581">
    <property type="entry name" value="TM_HPP"/>
</dbReference>
<dbReference type="PANTHER" id="PTHR33741:SF5">
    <property type="entry name" value="TRANSMEMBRANE PROTEIN DDB_G0269096-RELATED"/>
    <property type="match status" value="1"/>
</dbReference>
<feature type="transmembrane region" description="Helical" evidence="1">
    <location>
        <begin position="66"/>
        <end position="87"/>
    </location>
</feature>
<evidence type="ECO:0000259" key="2">
    <source>
        <dbReference type="Pfam" id="PF04982"/>
    </source>
</evidence>
<organism evidence="3 4">
    <name type="scientific">Candidatus Raskinella chloraquaticus</name>
    <dbReference type="NCBI Taxonomy" id="1951219"/>
    <lineage>
        <taxon>Bacteria</taxon>
        <taxon>Pseudomonadati</taxon>
        <taxon>Pseudomonadota</taxon>
        <taxon>Alphaproteobacteria</taxon>
        <taxon>Hyphomicrobiales</taxon>
        <taxon>Phreatobacteraceae</taxon>
        <taxon>Candidatus Raskinella</taxon>
    </lineage>
</organism>
<dbReference type="RefSeq" id="WP_376800612.1">
    <property type="nucleotide sequence ID" value="NZ_DBNB01000005.1"/>
</dbReference>